<evidence type="ECO:0000313" key="3">
    <source>
        <dbReference type="Proteomes" id="UP001558652"/>
    </source>
</evidence>
<dbReference type="EMBL" id="JBFDAA010000018">
    <property type="protein sequence ID" value="KAL1116283.1"/>
    <property type="molecule type" value="Genomic_DNA"/>
</dbReference>
<evidence type="ECO:0000313" key="2">
    <source>
        <dbReference type="EMBL" id="KAL1116283.1"/>
    </source>
</evidence>
<feature type="compositionally biased region" description="Basic and acidic residues" evidence="1">
    <location>
        <begin position="63"/>
        <end position="75"/>
    </location>
</feature>
<protein>
    <submittedName>
        <fullName evidence="2">Uncharacterized protein</fullName>
    </submittedName>
</protein>
<comment type="caution">
    <text evidence="2">The sequence shown here is derived from an EMBL/GenBank/DDBJ whole genome shotgun (WGS) entry which is preliminary data.</text>
</comment>
<dbReference type="Proteomes" id="UP001558652">
    <property type="component" value="Unassembled WGS sequence"/>
</dbReference>
<proteinExistence type="predicted"/>
<gene>
    <name evidence="2" type="ORF">AAG570_005778</name>
</gene>
<reference evidence="2 3" key="1">
    <citation type="submission" date="2024-07" db="EMBL/GenBank/DDBJ databases">
        <title>Chromosome-level genome assembly of the water stick insect Ranatra chinensis (Heteroptera: Nepidae).</title>
        <authorList>
            <person name="Liu X."/>
        </authorList>
    </citation>
    <scope>NUCLEOTIDE SEQUENCE [LARGE SCALE GENOMIC DNA]</scope>
    <source>
        <strain evidence="2">Cailab_2021Rc</strain>
        <tissue evidence="2">Muscle</tissue>
    </source>
</reference>
<name>A0ABD0YB77_9HEMI</name>
<dbReference type="AlphaFoldDB" id="A0ABD0YB77"/>
<sequence>MRIEEAVATTAVRVGVQLNGDGCVTRITDVGRGDSVTSPSSCRPSQIPSSIRPQTRAPSLVGRPERERRPEEGSRRVRRRIIRTTGRPKNKGHRSGRNIRDSPYVCRRTGGDYGRLRKKPRGEDAPPLRSPPTSTIGVTALNILSGDRWPYGADFKPDSHGRAAALRGSPDTTALKCL</sequence>
<feature type="compositionally biased region" description="Basic residues" evidence="1">
    <location>
        <begin position="76"/>
        <end position="97"/>
    </location>
</feature>
<accession>A0ABD0YB77</accession>
<feature type="region of interest" description="Disordered" evidence="1">
    <location>
        <begin position="30"/>
        <end position="134"/>
    </location>
</feature>
<organism evidence="2 3">
    <name type="scientific">Ranatra chinensis</name>
    <dbReference type="NCBI Taxonomy" id="642074"/>
    <lineage>
        <taxon>Eukaryota</taxon>
        <taxon>Metazoa</taxon>
        <taxon>Ecdysozoa</taxon>
        <taxon>Arthropoda</taxon>
        <taxon>Hexapoda</taxon>
        <taxon>Insecta</taxon>
        <taxon>Pterygota</taxon>
        <taxon>Neoptera</taxon>
        <taxon>Paraneoptera</taxon>
        <taxon>Hemiptera</taxon>
        <taxon>Heteroptera</taxon>
        <taxon>Panheteroptera</taxon>
        <taxon>Nepomorpha</taxon>
        <taxon>Nepidae</taxon>
        <taxon>Ranatrinae</taxon>
        <taxon>Ranatra</taxon>
    </lineage>
</organism>
<evidence type="ECO:0000256" key="1">
    <source>
        <dbReference type="SAM" id="MobiDB-lite"/>
    </source>
</evidence>
<keyword evidence="3" id="KW-1185">Reference proteome</keyword>
<feature type="compositionally biased region" description="Polar residues" evidence="1">
    <location>
        <begin position="35"/>
        <end position="57"/>
    </location>
</feature>